<protein>
    <submittedName>
        <fullName evidence="1">Uncharacterized protein</fullName>
    </submittedName>
</protein>
<gene>
    <name evidence="1" type="ORF">NLG97_g5624</name>
</gene>
<name>A0ACC1QRW6_9HYPO</name>
<evidence type="ECO:0000313" key="1">
    <source>
        <dbReference type="EMBL" id="KAJ3491277.1"/>
    </source>
</evidence>
<dbReference type="EMBL" id="JANAKD010000652">
    <property type="protein sequence ID" value="KAJ3491277.1"/>
    <property type="molecule type" value="Genomic_DNA"/>
</dbReference>
<keyword evidence="2" id="KW-1185">Reference proteome</keyword>
<evidence type="ECO:0000313" key="2">
    <source>
        <dbReference type="Proteomes" id="UP001148737"/>
    </source>
</evidence>
<sequence length="338" mass="38028">MSTQLLQRLGRGGGSVFRSLVPGTGVPFHASAIRRQARFHHSPPMDLWVRPAIAVQEKWWDEETEIDLEDAGISAEQVHPAIGQGIMQRDIKKLREAIATFVADEEQLTIGLHLAIHAGNEAAAVFLLSAGAELGRAGRYLCGSAAAPYRAIHKRMLKLVRLMWETTEQLHDRRLGRFEIHRKQWLAVAAECGHADLVSEMLRWSSDWDHDQALWNAAYNWHYETIKNLAGAHAYSQKAIQDALGHACDVDRERDFEIECCDKNTDARHREMIQVIRWLVEAGAEPDNAKSASNGWPIVAGLQMYPEYAEALKALSEKGATNVRYERRGDKRVQARIG</sequence>
<proteinExistence type="predicted"/>
<dbReference type="Proteomes" id="UP001148737">
    <property type="component" value="Unassembled WGS sequence"/>
</dbReference>
<comment type="caution">
    <text evidence="1">The sequence shown here is derived from an EMBL/GenBank/DDBJ whole genome shotgun (WGS) entry which is preliminary data.</text>
</comment>
<reference evidence="1" key="1">
    <citation type="submission" date="2022-07" db="EMBL/GenBank/DDBJ databases">
        <title>Genome Sequence of Lecanicillium saksenae.</title>
        <authorList>
            <person name="Buettner E."/>
        </authorList>
    </citation>
    <scope>NUCLEOTIDE SEQUENCE</scope>
    <source>
        <strain evidence="1">VT-O1</strain>
    </source>
</reference>
<accession>A0ACC1QRW6</accession>
<organism evidence="1 2">
    <name type="scientific">Lecanicillium saksenae</name>
    <dbReference type="NCBI Taxonomy" id="468837"/>
    <lineage>
        <taxon>Eukaryota</taxon>
        <taxon>Fungi</taxon>
        <taxon>Dikarya</taxon>
        <taxon>Ascomycota</taxon>
        <taxon>Pezizomycotina</taxon>
        <taxon>Sordariomycetes</taxon>
        <taxon>Hypocreomycetidae</taxon>
        <taxon>Hypocreales</taxon>
        <taxon>Cordycipitaceae</taxon>
        <taxon>Lecanicillium</taxon>
    </lineage>
</organism>